<evidence type="ECO:0000313" key="2">
    <source>
        <dbReference type="EMBL" id="MCM2393265.1"/>
    </source>
</evidence>
<evidence type="ECO:0008006" key="4">
    <source>
        <dbReference type="Google" id="ProtNLM"/>
    </source>
</evidence>
<sequence>MTTIPGPATGAASQDPAWTLSLSYPLALLPVRLETRFAGPAHERLLIRIFPDVLHVDSHEGELTPDEEQAGRDYWLALWRAAGDTPREEGAWARLVALTGATRAGWVARVMEPDPGGRPTTPLAPDARIPVPKGFRPPLPRFPDPRSRTADWTKPALARGLPTRWIVLAATGGQQLRAVSLPVRPDLVVGLDPAADVSDVPDDLPPTDATTAWLTDFSAAVDAGMAVTLELPAGVARTRIDRLLVYGVGETATPDTAARSLGDLLEAHAATGGLSWLPPGTPTNNTDDLPSGFSSALPQAPVRHTDTTPPGNTSVGRAALALGLHPETGAGDALATARGQLPRTGAPTAYARVAHAGDDEDAPARLVQSVLWPATWGYHLRHMMAGSTDENTIRGIRAHYLDWVRAEGPLPSFRVGAQPYGILPVMETGRWLPLAGESDDRVGMGFVTRLHSTLWKPSVPQVPRLGAASAGTPEQNLVRVLGTDARTREVRARSLLGGDYAIWLWRFLRLRLNAGWQTSLYTETAQLLRGLGLPDTVPLARAVFATGSFRLATPLATGPGGLLGYLAGLADRTPDQLKAAADLTGGPTPLLYRLARAGLLTEVSRAAHALGASEPVEPQLLDIAEGETTATLWRRLARPAPGAPARTLGDYLTEPPATDAATQSLRDYRADLRAAAALPAQSAERHVAGALGLSSHRIDAWMTSFATKRLATLRAAHSTGVHIGAYGWVTDLEPAAPRAPVADPPPGEAEANHPLVQAAEGTGYVLAPSIAQATTAAVLRSAHRSHGGAGGGSSPLALDLSSRRVRIAEQLLQGARYGLPLNAQLGYRFERGVHNSPGGLLDRFLPAFRALAPVRTSRIGSDGRAVPSTTPSSVADGLELYSRYAAGTMPWGTGGLPPVGSPDQLALRAVLDDLGDAVDAVHDALLAEGVHQVAQGRPERAGAALDALSRGEIAPPELEFPRTPRAATSVTHRVLLAGNLRTPDRLAWPAAVSTQPRIISAASTDVLASALLPPPGRVVCGLRWRTPEKTAGGPRELTGMIALNSLELGAVDYLAMPPRGLAPCGAELEQRLVLAAWQQARPAGVNADWTLTLDFARDPGWPAERLSVTEFLAALAAVRRLFDNARALTAADLAETGAEPGQGTHPQDTVNRAEFTLVQVSETLAALTAARGEGGTGDLGGTVSGGPDRVALRTALLRAAGAGVPGAVPPPAGAHGEDRQLAEAAVAAERELRARLAAHEGVVADYAAAHPASGPAPDHATQIAHHQARIRALFGTDLPLLDTFLAPAGTGLDASLAVSDQLQGTPGEGRRWLRQTSRVRAGAGRLQEAFDLADALAAPIGQLADPVRVAQLPHVPDDRWWGARRPEGAPDGGRLSLVIGTLPGTSLDLTAPVYGLAVDEWTETVPDTLHTAAATLEFRAPSAAPPQTVLLAVPAESVNGVWASVNVERLLHQTLDRARTRMVDTDALGRAGQFLPALHLPLNPDGRAVSTDFRPDAGTR</sequence>
<evidence type="ECO:0000256" key="1">
    <source>
        <dbReference type="SAM" id="MobiDB-lite"/>
    </source>
</evidence>
<accession>A0ABT0V034</accession>
<organism evidence="2 3">
    <name type="scientific">Streptomyces albipurpureus</name>
    <dbReference type="NCBI Taxonomy" id="2897419"/>
    <lineage>
        <taxon>Bacteria</taxon>
        <taxon>Bacillati</taxon>
        <taxon>Actinomycetota</taxon>
        <taxon>Actinomycetes</taxon>
        <taxon>Kitasatosporales</taxon>
        <taxon>Streptomycetaceae</taxon>
        <taxon>Streptomyces</taxon>
    </lineage>
</organism>
<gene>
    <name evidence="2" type="ORF">NBG84_34170</name>
</gene>
<evidence type="ECO:0000313" key="3">
    <source>
        <dbReference type="Proteomes" id="UP001431429"/>
    </source>
</evidence>
<reference evidence="2" key="1">
    <citation type="submission" date="2022-06" db="EMBL/GenBank/DDBJ databases">
        <title>Genome public.</title>
        <authorList>
            <person name="Sun Q."/>
        </authorList>
    </citation>
    <scope>NUCLEOTIDE SEQUENCE</scope>
    <source>
        <strain evidence="2">CWNU-1</strain>
    </source>
</reference>
<dbReference type="Proteomes" id="UP001431429">
    <property type="component" value="Unassembled WGS sequence"/>
</dbReference>
<protein>
    <recommendedName>
        <fullName evidence="4">Secreted protein</fullName>
    </recommendedName>
</protein>
<name>A0ABT0V034_9ACTN</name>
<dbReference type="RefSeq" id="WP_250923575.1">
    <property type="nucleotide sequence ID" value="NZ_JAMQAW010000066.1"/>
</dbReference>
<dbReference type="EMBL" id="JAMQAW010000066">
    <property type="protein sequence ID" value="MCM2393265.1"/>
    <property type="molecule type" value="Genomic_DNA"/>
</dbReference>
<feature type="region of interest" description="Disordered" evidence="1">
    <location>
        <begin position="113"/>
        <end position="151"/>
    </location>
</feature>
<proteinExistence type="predicted"/>
<comment type="caution">
    <text evidence="2">The sequence shown here is derived from an EMBL/GenBank/DDBJ whole genome shotgun (WGS) entry which is preliminary data.</text>
</comment>
<keyword evidence="3" id="KW-1185">Reference proteome</keyword>